<evidence type="ECO:0000313" key="2">
    <source>
        <dbReference type="Proteomes" id="UP000643701"/>
    </source>
</evidence>
<dbReference type="EMBL" id="JAANAS010000041">
    <property type="protein sequence ID" value="NGZ89727.1"/>
    <property type="molecule type" value="Genomic_DNA"/>
</dbReference>
<sequence length="150" mass="17375">MKSVIVIGRHYQTFDDLNNQVLKFTQEVSACTDVILFLHPSTPVNFIQNIKRNQIKSIQIKRYNYFCFLNALIKSKFIFSINHNPSSKDKFALNIAGNYYFKVVIDDLLEEVENSNQSDLEIHVKDLSKNPNLLKQLLSALNTKPRKILT</sequence>
<reference evidence="1" key="1">
    <citation type="submission" date="2020-03" db="EMBL/GenBank/DDBJ databases">
        <title>Psychroflexus Maritimus sp. nov., isolate from marine sediment.</title>
        <authorList>
            <person name="Zhong Y.-L."/>
        </authorList>
    </citation>
    <scope>NUCLEOTIDE SEQUENCE</scope>
    <source>
        <strain evidence="1">C1</strain>
    </source>
</reference>
<dbReference type="Proteomes" id="UP000643701">
    <property type="component" value="Unassembled WGS sequence"/>
</dbReference>
<gene>
    <name evidence="1" type="ORF">G7034_05620</name>
</gene>
<accession>A0A967ACG8</accession>
<name>A0A967ACG8_9FLAO</name>
<comment type="caution">
    <text evidence="1">The sequence shown here is derived from an EMBL/GenBank/DDBJ whole genome shotgun (WGS) entry which is preliminary data.</text>
</comment>
<keyword evidence="2" id="KW-1185">Reference proteome</keyword>
<proteinExistence type="predicted"/>
<protein>
    <submittedName>
        <fullName evidence="1">Uncharacterized protein</fullName>
    </submittedName>
</protein>
<dbReference type="AlphaFoldDB" id="A0A967ACG8"/>
<organism evidence="1 2">
    <name type="scientific">Psychroflexus maritimus</name>
    <dbReference type="NCBI Taxonomy" id="2714865"/>
    <lineage>
        <taxon>Bacteria</taxon>
        <taxon>Pseudomonadati</taxon>
        <taxon>Bacteroidota</taxon>
        <taxon>Flavobacteriia</taxon>
        <taxon>Flavobacteriales</taxon>
        <taxon>Flavobacteriaceae</taxon>
        <taxon>Psychroflexus</taxon>
    </lineage>
</organism>
<dbReference type="RefSeq" id="WP_166399991.1">
    <property type="nucleotide sequence ID" value="NZ_JAANAS010000041.1"/>
</dbReference>
<evidence type="ECO:0000313" key="1">
    <source>
        <dbReference type="EMBL" id="NGZ89727.1"/>
    </source>
</evidence>